<dbReference type="InterPro" id="IPR050707">
    <property type="entry name" value="HTH_MetabolicPath_Reg"/>
</dbReference>
<comment type="caution">
    <text evidence="6">The sequence shown here is derived from an EMBL/GenBank/DDBJ whole genome shotgun (WGS) entry which is preliminary data.</text>
</comment>
<dbReference type="Gene3D" id="1.10.10.10">
    <property type="entry name" value="Winged helix-like DNA-binding domain superfamily/Winged helix DNA-binding domain"/>
    <property type="match status" value="1"/>
</dbReference>
<feature type="domain" description="IclR-ED" evidence="5">
    <location>
        <begin position="83"/>
        <end position="268"/>
    </location>
</feature>
<dbReference type="GO" id="GO:0045892">
    <property type="term" value="P:negative regulation of DNA-templated transcription"/>
    <property type="evidence" value="ECO:0007669"/>
    <property type="project" value="TreeGrafter"/>
</dbReference>
<dbReference type="SMART" id="SM00346">
    <property type="entry name" value="HTH_ICLR"/>
    <property type="match status" value="1"/>
</dbReference>
<evidence type="ECO:0000256" key="1">
    <source>
        <dbReference type="ARBA" id="ARBA00023015"/>
    </source>
</evidence>
<gene>
    <name evidence="6" type="ORF">CAL26_10635</name>
</gene>
<organism evidence="6 7">
    <name type="scientific">Bordetella genomosp. 9</name>
    <dbReference type="NCBI Taxonomy" id="1416803"/>
    <lineage>
        <taxon>Bacteria</taxon>
        <taxon>Pseudomonadati</taxon>
        <taxon>Pseudomonadota</taxon>
        <taxon>Betaproteobacteria</taxon>
        <taxon>Burkholderiales</taxon>
        <taxon>Alcaligenaceae</taxon>
        <taxon>Bordetella</taxon>
    </lineage>
</organism>
<dbReference type="GO" id="GO:0003700">
    <property type="term" value="F:DNA-binding transcription factor activity"/>
    <property type="evidence" value="ECO:0007669"/>
    <property type="project" value="TreeGrafter"/>
</dbReference>
<dbReference type="InterPro" id="IPR005471">
    <property type="entry name" value="Tscrpt_reg_IclR_N"/>
</dbReference>
<dbReference type="FunFam" id="1.10.10.10:FF:000056">
    <property type="entry name" value="IclR family transcriptional regulator"/>
    <property type="match status" value="1"/>
</dbReference>
<dbReference type="PANTHER" id="PTHR30136:SF34">
    <property type="entry name" value="TRANSCRIPTIONAL REGULATOR"/>
    <property type="match status" value="1"/>
</dbReference>
<name>A0A261RGR3_9BORD</name>
<dbReference type="Pfam" id="PF09339">
    <property type="entry name" value="HTH_IclR"/>
    <property type="match status" value="1"/>
</dbReference>
<dbReference type="Pfam" id="PF01614">
    <property type="entry name" value="IclR_C"/>
    <property type="match status" value="1"/>
</dbReference>
<dbReference type="SUPFAM" id="SSF55781">
    <property type="entry name" value="GAF domain-like"/>
    <property type="match status" value="1"/>
</dbReference>
<reference evidence="6" key="1">
    <citation type="submission" date="2017-05" db="EMBL/GenBank/DDBJ databases">
        <title>Complete and WGS of Bordetella genogroups.</title>
        <authorList>
            <person name="Spilker T."/>
            <person name="Lipuma J."/>
        </authorList>
    </citation>
    <scope>NUCLEOTIDE SEQUENCE</scope>
    <source>
        <strain evidence="6">AU21707</strain>
    </source>
</reference>
<dbReference type="InterPro" id="IPR014757">
    <property type="entry name" value="Tscrpt_reg_IclR_C"/>
</dbReference>
<dbReference type="AlphaFoldDB" id="A0A261RGR3"/>
<dbReference type="InterPro" id="IPR029016">
    <property type="entry name" value="GAF-like_dom_sf"/>
</dbReference>
<sequence>METRMSLQDKPEPVEAKNLVQSLAKGFRVLEAFTAQEPELTMADVARRAGVDNATAFRFLNTLVAIGYVQRVEGTRKFRLSLKVLDLGFHAIARSDLRARARPILRSLVGEVNEAASVGVLDGAEVMYAERVQAGLTRLAVDIRIGSRVPAYSSAVGQAILAWSDDDTRKEVLQARPLKALTATTITDMDTLLARLDAIRKLGYAVSDQETVSGLYVVAAPVFDQDGVPVAALSVAAPAIRTTLKDFVDSTAQPVVQAANELSKALTTTGSFAPHRLAGG</sequence>
<dbReference type="InterPro" id="IPR036390">
    <property type="entry name" value="WH_DNA-bd_sf"/>
</dbReference>
<evidence type="ECO:0000313" key="7">
    <source>
        <dbReference type="Proteomes" id="UP000216857"/>
    </source>
</evidence>
<dbReference type="Proteomes" id="UP000216857">
    <property type="component" value="Unassembled WGS sequence"/>
</dbReference>
<dbReference type="PANTHER" id="PTHR30136">
    <property type="entry name" value="HELIX-TURN-HELIX TRANSCRIPTIONAL REGULATOR, ICLR FAMILY"/>
    <property type="match status" value="1"/>
</dbReference>
<evidence type="ECO:0000313" key="6">
    <source>
        <dbReference type="EMBL" id="OZI23862.1"/>
    </source>
</evidence>
<keyword evidence="1" id="KW-0805">Transcription regulation</keyword>
<dbReference type="PROSITE" id="PS51078">
    <property type="entry name" value="ICLR_ED"/>
    <property type="match status" value="1"/>
</dbReference>
<protein>
    <submittedName>
        <fullName evidence="6">IclR family transcriptional regulator</fullName>
    </submittedName>
</protein>
<evidence type="ECO:0000259" key="4">
    <source>
        <dbReference type="PROSITE" id="PS51077"/>
    </source>
</evidence>
<evidence type="ECO:0000256" key="3">
    <source>
        <dbReference type="ARBA" id="ARBA00023163"/>
    </source>
</evidence>
<dbReference type="SUPFAM" id="SSF46785">
    <property type="entry name" value="Winged helix' DNA-binding domain"/>
    <property type="match status" value="1"/>
</dbReference>
<evidence type="ECO:0000259" key="5">
    <source>
        <dbReference type="PROSITE" id="PS51078"/>
    </source>
</evidence>
<accession>A0A261RGR3</accession>
<dbReference type="EMBL" id="NEVJ01000002">
    <property type="protein sequence ID" value="OZI23862.1"/>
    <property type="molecule type" value="Genomic_DNA"/>
</dbReference>
<keyword evidence="3" id="KW-0804">Transcription</keyword>
<proteinExistence type="predicted"/>
<keyword evidence="2" id="KW-0238">DNA-binding</keyword>
<keyword evidence="7" id="KW-1185">Reference proteome</keyword>
<dbReference type="Gene3D" id="3.30.450.40">
    <property type="match status" value="1"/>
</dbReference>
<dbReference type="InterPro" id="IPR036388">
    <property type="entry name" value="WH-like_DNA-bd_sf"/>
</dbReference>
<dbReference type="GO" id="GO:0003677">
    <property type="term" value="F:DNA binding"/>
    <property type="evidence" value="ECO:0007669"/>
    <property type="project" value="UniProtKB-KW"/>
</dbReference>
<feature type="domain" description="HTH iclR-type" evidence="4">
    <location>
        <begin position="20"/>
        <end position="82"/>
    </location>
</feature>
<evidence type="ECO:0000256" key="2">
    <source>
        <dbReference type="ARBA" id="ARBA00023125"/>
    </source>
</evidence>
<dbReference type="PROSITE" id="PS51077">
    <property type="entry name" value="HTH_ICLR"/>
    <property type="match status" value="1"/>
</dbReference>